<proteinExistence type="inferred from homology"/>
<dbReference type="AlphaFoldDB" id="A0A251S7C1"/>
<evidence type="ECO:0000313" key="14">
    <source>
        <dbReference type="Proteomes" id="UP000215914"/>
    </source>
</evidence>
<dbReference type="EMBL" id="MNCJ02000330">
    <property type="protein sequence ID" value="KAF5763597.1"/>
    <property type="molecule type" value="Genomic_DNA"/>
</dbReference>
<evidence type="ECO:0000256" key="2">
    <source>
        <dbReference type="ARBA" id="ARBA00009592"/>
    </source>
</evidence>
<evidence type="ECO:0000256" key="4">
    <source>
        <dbReference type="ARBA" id="ARBA00022614"/>
    </source>
</evidence>
<dbReference type="InterPro" id="IPR001611">
    <property type="entry name" value="Leu-rich_rpt"/>
</dbReference>
<gene>
    <name evidence="13" type="ORF">HannXRQ_Chr15g0475411</name>
    <name evidence="12" type="ORF">HanXRQr2_Chr15g0682151</name>
</gene>
<dbReference type="PANTHER" id="PTHR27004">
    <property type="entry name" value="RECEPTOR-LIKE PROTEIN 12 ISOFORM X1"/>
    <property type="match status" value="1"/>
</dbReference>
<reference evidence="12" key="3">
    <citation type="submission" date="2020-06" db="EMBL/GenBank/DDBJ databases">
        <title>Helianthus annuus Genome sequencing and assembly Release 2.</title>
        <authorList>
            <person name="Gouzy J."/>
            <person name="Langlade N."/>
            <person name="Munos S."/>
        </authorList>
    </citation>
    <scope>NUCLEOTIDE SEQUENCE</scope>
    <source>
        <tissue evidence="12">Leaves</tissue>
    </source>
</reference>
<sequence>MNANNGDPPKKKHLGFIVLQLSDYYYQNTVTVTVKGLKLELVKILKVFTLIDISDNHFSGEIPFTIRQLNALYVLNVSRNEFTGSIASSMGNLMQLESLDMSSNKLTRAIPYAFTSL</sequence>
<evidence type="ECO:0000256" key="8">
    <source>
        <dbReference type="ARBA" id="ARBA00022989"/>
    </source>
</evidence>
<comment type="similarity">
    <text evidence="2">Belongs to the RLP family.</text>
</comment>
<evidence type="ECO:0000256" key="6">
    <source>
        <dbReference type="ARBA" id="ARBA00022729"/>
    </source>
</evidence>
<dbReference type="PANTHER" id="PTHR27004:SF470">
    <property type="entry name" value="RECEPTOR-LIKE PROTEIN 43"/>
    <property type="match status" value="1"/>
</dbReference>
<keyword evidence="5" id="KW-0812">Transmembrane</keyword>
<dbReference type="GO" id="GO:0005886">
    <property type="term" value="C:plasma membrane"/>
    <property type="evidence" value="ECO:0007669"/>
    <property type="project" value="UniProtKB-SubCell"/>
</dbReference>
<evidence type="ECO:0000256" key="11">
    <source>
        <dbReference type="ARBA" id="ARBA00023180"/>
    </source>
</evidence>
<keyword evidence="6" id="KW-0732">Signal</keyword>
<evidence type="ECO:0000256" key="10">
    <source>
        <dbReference type="ARBA" id="ARBA00023170"/>
    </source>
</evidence>
<dbReference type="STRING" id="4232.A0A251S7C1"/>
<keyword evidence="4" id="KW-0433">Leucine-rich repeat</keyword>
<protein>
    <submittedName>
        <fullName evidence="12">Leucine-rich repeat domain superfamily</fullName>
    </submittedName>
    <submittedName>
        <fullName evidence="13">Putative leucine-rich repeat domain, L domain-like protein</fullName>
    </submittedName>
</protein>
<keyword evidence="10" id="KW-0675">Receptor</keyword>
<organism evidence="13 14">
    <name type="scientific">Helianthus annuus</name>
    <name type="common">Common sunflower</name>
    <dbReference type="NCBI Taxonomy" id="4232"/>
    <lineage>
        <taxon>Eukaryota</taxon>
        <taxon>Viridiplantae</taxon>
        <taxon>Streptophyta</taxon>
        <taxon>Embryophyta</taxon>
        <taxon>Tracheophyta</taxon>
        <taxon>Spermatophyta</taxon>
        <taxon>Magnoliopsida</taxon>
        <taxon>eudicotyledons</taxon>
        <taxon>Gunneridae</taxon>
        <taxon>Pentapetalae</taxon>
        <taxon>asterids</taxon>
        <taxon>campanulids</taxon>
        <taxon>Asterales</taxon>
        <taxon>Asteraceae</taxon>
        <taxon>Asteroideae</taxon>
        <taxon>Heliantheae alliance</taxon>
        <taxon>Heliantheae</taxon>
        <taxon>Helianthus</taxon>
    </lineage>
</organism>
<evidence type="ECO:0000313" key="13">
    <source>
        <dbReference type="EMBL" id="OTF94739.1"/>
    </source>
</evidence>
<dbReference type="FunFam" id="3.80.10.10:FF:000041">
    <property type="entry name" value="LRR receptor-like serine/threonine-protein kinase ERECTA"/>
    <property type="match status" value="1"/>
</dbReference>
<dbReference type="SUPFAM" id="SSF52058">
    <property type="entry name" value="L domain-like"/>
    <property type="match status" value="1"/>
</dbReference>
<keyword evidence="3" id="KW-1003">Cell membrane</keyword>
<reference evidence="12 14" key="1">
    <citation type="journal article" date="2017" name="Nature">
        <title>The sunflower genome provides insights into oil metabolism, flowering and Asterid evolution.</title>
        <authorList>
            <person name="Badouin H."/>
            <person name="Gouzy J."/>
            <person name="Grassa C.J."/>
            <person name="Murat F."/>
            <person name="Staton S.E."/>
            <person name="Cottret L."/>
            <person name="Lelandais-Briere C."/>
            <person name="Owens G.L."/>
            <person name="Carrere S."/>
            <person name="Mayjonade B."/>
            <person name="Legrand L."/>
            <person name="Gill N."/>
            <person name="Kane N.C."/>
            <person name="Bowers J.E."/>
            <person name="Hubner S."/>
            <person name="Bellec A."/>
            <person name="Berard A."/>
            <person name="Berges H."/>
            <person name="Blanchet N."/>
            <person name="Boniface M.C."/>
            <person name="Brunel D."/>
            <person name="Catrice O."/>
            <person name="Chaidir N."/>
            <person name="Claudel C."/>
            <person name="Donnadieu C."/>
            <person name="Faraut T."/>
            <person name="Fievet G."/>
            <person name="Helmstetter N."/>
            <person name="King M."/>
            <person name="Knapp S.J."/>
            <person name="Lai Z."/>
            <person name="Le Paslier M.C."/>
            <person name="Lippi Y."/>
            <person name="Lorenzon L."/>
            <person name="Mandel J.R."/>
            <person name="Marage G."/>
            <person name="Marchand G."/>
            <person name="Marquand E."/>
            <person name="Bret-Mestries E."/>
            <person name="Morien E."/>
            <person name="Nambeesan S."/>
            <person name="Nguyen T."/>
            <person name="Pegot-Espagnet P."/>
            <person name="Pouilly N."/>
            <person name="Raftis F."/>
            <person name="Sallet E."/>
            <person name="Schiex T."/>
            <person name="Thomas J."/>
            <person name="Vandecasteele C."/>
            <person name="Vares D."/>
            <person name="Vear F."/>
            <person name="Vautrin S."/>
            <person name="Crespi M."/>
            <person name="Mangin B."/>
            <person name="Burke J.M."/>
            <person name="Salse J."/>
            <person name="Munos S."/>
            <person name="Vincourt P."/>
            <person name="Rieseberg L.H."/>
            <person name="Langlade N.B."/>
        </authorList>
    </citation>
    <scope>NUCLEOTIDE SEQUENCE [LARGE SCALE GENOMIC DNA]</scope>
    <source>
        <strain evidence="14">cv. SF193</strain>
        <tissue evidence="12">Leaves</tissue>
    </source>
</reference>
<name>A0A251S7C1_HELAN</name>
<keyword evidence="14" id="KW-1185">Reference proteome</keyword>
<evidence type="ECO:0000313" key="12">
    <source>
        <dbReference type="EMBL" id="KAF5763597.1"/>
    </source>
</evidence>
<evidence type="ECO:0000256" key="1">
    <source>
        <dbReference type="ARBA" id="ARBA00004251"/>
    </source>
</evidence>
<comment type="subcellular location">
    <subcellularLocation>
        <location evidence="1">Cell membrane</location>
        <topology evidence="1">Single-pass type I membrane protein</topology>
    </subcellularLocation>
</comment>
<dbReference type="OrthoDB" id="994806at2759"/>
<keyword evidence="11" id="KW-0325">Glycoprotein</keyword>
<keyword evidence="9" id="KW-0472">Membrane</keyword>
<dbReference type="OMA" id="TYMIINF"/>
<accession>A0A251S7C1</accession>
<evidence type="ECO:0000256" key="9">
    <source>
        <dbReference type="ARBA" id="ARBA00023136"/>
    </source>
</evidence>
<dbReference type="InterPro" id="IPR032675">
    <property type="entry name" value="LRR_dom_sf"/>
</dbReference>
<evidence type="ECO:0000256" key="3">
    <source>
        <dbReference type="ARBA" id="ARBA00022475"/>
    </source>
</evidence>
<keyword evidence="7" id="KW-0677">Repeat</keyword>
<dbReference type="Gene3D" id="3.80.10.10">
    <property type="entry name" value="Ribonuclease Inhibitor"/>
    <property type="match status" value="1"/>
</dbReference>
<evidence type="ECO:0000256" key="7">
    <source>
        <dbReference type="ARBA" id="ARBA00022737"/>
    </source>
</evidence>
<dbReference type="EMBL" id="CM007904">
    <property type="protein sequence ID" value="OTF94739.1"/>
    <property type="molecule type" value="Genomic_DNA"/>
</dbReference>
<reference evidence="13" key="2">
    <citation type="submission" date="2017-02" db="EMBL/GenBank/DDBJ databases">
        <title>Sunflower complete genome.</title>
        <authorList>
            <person name="Langlade N."/>
            <person name="Munos S."/>
        </authorList>
    </citation>
    <scope>NUCLEOTIDE SEQUENCE [LARGE SCALE GENOMIC DNA]</scope>
    <source>
        <tissue evidence="13">Leaves</tissue>
    </source>
</reference>
<keyword evidence="8" id="KW-1133">Transmembrane helix</keyword>
<dbReference type="Proteomes" id="UP000215914">
    <property type="component" value="Chromosome 15"/>
</dbReference>
<dbReference type="Gramene" id="mRNA:HanXRQr2_Chr15g0682151">
    <property type="protein sequence ID" value="CDS:HanXRQr2_Chr15g0682151.1"/>
    <property type="gene ID" value="HanXRQr2_Chr15g0682151"/>
</dbReference>
<dbReference type="InParanoid" id="A0A251S7C1"/>
<evidence type="ECO:0000256" key="5">
    <source>
        <dbReference type="ARBA" id="ARBA00022692"/>
    </source>
</evidence>
<dbReference type="Pfam" id="PF00560">
    <property type="entry name" value="LRR_1"/>
    <property type="match status" value="3"/>
</dbReference>